<dbReference type="InterPro" id="IPR009080">
    <property type="entry name" value="tRNAsynth_Ia_anticodon-bd"/>
</dbReference>
<dbReference type="Gene3D" id="2.20.28.20">
    <property type="entry name" value="Methionyl-tRNA synthetase, Zn-domain"/>
    <property type="match status" value="1"/>
</dbReference>
<dbReference type="NCBIfam" id="TIGR00398">
    <property type="entry name" value="metG"/>
    <property type="match status" value="1"/>
</dbReference>
<dbReference type="GO" id="GO:0006431">
    <property type="term" value="P:methionyl-tRNA aminoacylation"/>
    <property type="evidence" value="ECO:0007669"/>
    <property type="project" value="InterPro"/>
</dbReference>
<keyword evidence="8" id="KW-0030">Aminoacyl-tRNA synthetase</keyword>
<sequence>MPRHLITSALPYINGVKHLGNLVGSMLPADVYARYLRQSGEEVLFVCATDEHGTPAELAAAAAGQAVDEYCAEQHEVQRELCEQFGLSWDWFGRTSRPQNYELTNHFARRLRSEGFCEIRATEQVYSLTDQRFLPDRYVVGTCPNCGYERARGDQCENCGKPLEPVDLIDPRSAISGSADLEVRSSNHVFLRQEALADRIREWVDTKDSWPSQTRSIAYKWLDEGLRDRGITRDLAWGIPVDPDDFPEVAGKVWYVWFDAPIGYLAAVREWADAGCGGDDPQAEFDSWWRLDSGADQVEYTQFMGKDNVPFHTLSFPATLLGSGEPWKLVDRLKSFNWLTYYGGKFSTSDHRGVFMSDALELLPADYWRWYLMSNAPESDDSSFTWELFGSAVNKELVGTFGNLVNRTVTQVERHFESCVPGGGEPETEEAELSAAVQQRLEEYLGFLDALEFRKAAASLRALWSLGNVYLETREPWKTIKVDPARTACTLRTALELLVVCAVASEPFVPAAAAKLQGAFPTVKWEDLRLKADLASRNHLQPGDTVKSPGLLFAKLPAEQLEEWEQRFGGNSSDGTTAESDKVEP</sequence>
<dbReference type="FunFam" id="2.20.28.20:FF:000001">
    <property type="entry name" value="Methionine--tRNA ligase"/>
    <property type="match status" value="1"/>
</dbReference>
<name>A0A6J6P5X0_9ZZZZ</name>
<evidence type="ECO:0000256" key="7">
    <source>
        <dbReference type="ARBA" id="ARBA00022917"/>
    </source>
</evidence>
<dbReference type="HAMAP" id="MF_00098">
    <property type="entry name" value="Met_tRNA_synth_type1"/>
    <property type="match status" value="1"/>
</dbReference>
<evidence type="ECO:0000313" key="14">
    <source>
        <dbReference type="EMBL" id="CAB4694217.1"/>
    </source>
</evidence>
<evidence type="ECO:0000256" key="1">
    <source>
        <dbReference type="ARBA" id="ARBA00004496"/>
    </source>
</evidence>
<dbReference type="EMBL" id="CAEZXS010000052">
    <property type="protein sequence ID" value="CAB4694217.1"/>
    <property type="molecule type" value="Genomic_DNA"/>
</dbReference>
<dbReference type="SUPFAM" id="SSF57770">
    <property type="entry name" value="Methionyl-tRNA synthetase (MetRS), Zn-domain"/>
    <property type="match status" value="1"/>
</dbReference>
<dbReference type="CDD" id="cd07957">
    <property type="entry name" value="Anticodon_Ia_Met"/>
    <property type="match status" value="1"/>
</dbReference>
<dbReference type="GO" id="GO:0017101">
    <property type="term" value="C:aminoacyl-tRNA synthetase multienzyme complex"/>
    <property type="evidence" value="ECO:0007669"/>
    <property type="project" value="TreeGrafter"/>
</dbReference>
<accession>A0A6J6P5X0</accession>
<dbReference type="InterPro" id="IPR015413">
    <property type="entry name" value="Methionyl/Leucyl_tRNA_Synth"/>
</dbReference>
<organism evidence="14">
    <name type="scientific">freshwater metagenome</name>
    <dbReference type="NCBI Taxonomy" id="449393"/>
    <lineage>
        <taxon>unclassified sequences</taxon>
        <taxon>metagenomes</taxon>
        <taxon>ecological metagenomes</taxon>
    </lineage>
</organism>
<feature type="domain" description="Methionyl/Leucyl tRNA synthetase" evidence="12">
    <location>
        <begin position="4"/>
        <end position="408"/>
    </location>
</feature>
<keyword evidence="3" id="KW-0963">Cytoplasm</keyword>
<evidence type="ECO:0000256" key="8">
    <source>
        <dbReference type="ARBA" id="ARBA00023146"/>
    </source>
</evidence>
<dbReference type="SUPFAM" id="SSF52374">
    <property type="entry name" value="Nucleotidylyl transferase"/>
    <property type="match status" value="1"/>
</dbReference>
<dbReference type="GO" id="GO:0004825">
    <property type="term" value="F:methionine-tRNA ligase activity"/>
    <property type="evidence" value="ECO:0007669"/>
    <property type="project" value="UniProtKB-EC"/>
</dbReference>
<dbReference type="InterPro" id="IPR014758">
    <property type="entry name" value="Met-tRNA_synth"/>
</dbReference>
<comment type="subcellular location">
    <subcellularLocation>
        <location evidence="1">Cytoplasm</location>
    </subcellularLocation>
</comment>
<keyword evidence="5" id="KW-0547">Nucleotide-binding</keyword>
<evidence type="ECO:0000256" key="11">
    <source>
        <dbReference type="SAM" id="MobiDB-lite"/>
    </source>
</evidence>
<keyword evidence="4" id="KW-0436">Ligase</keyword>
<evidence type="ECO:0000313" key="16">
    <source>
        <dbReference type="EMBL" id="CAB4978655.1"/>
    </source>
</evidence>
<evidence type="ECO:0000256" key="2">
    <source>
        <dbReference type="ARBA" id="ARBA00012838"/>
    </source>
</evidence>
<evidence type="ECO:0000256" key="5">
    <source>
        <dbReference type="ARBA" id="ARBA00022741"/>
    </source>
</evidence>
<dbReference type="InterPro" id="IPR029038">
    <property type="entry name" value="MetRS_Zn"/>
</dbReference>
<dbReference type="InterPro" id="IPR023458">
    <property type="entry name" value="Met-tRNA_ligase_1"/>
</dbReference>
<evidence type="ECO:0000313" key="15">
    <source>
        <dbReference type="EMBL" id="CAB4797027.1"/>
    </source>
</evidence>
<evidence type="ECO:0000259" key="12">
    <source>
        <dbReference type="Pfam" id="PF09334"/>
    </source>
</evidence>
<dbReference type="GO" id="GO:0005829">
    <property type="term" value="C:cytosol"/>
    <property type="evidence" value="ECO:0007669"/>
    <property type="project" value="TreeGrafter"/>
</dbReference>
<dbReference type="EMBL" id="CAFBOG010000068">
    <property type="protein sequence ID" value="CAB4978655.1"/>
    <property type="molecule type" value="Genomic_DNA"/>
</dbReference>
<evidence type="ECO:0000256" key="10">
    <source>
        <dbReference type="ARBA" id="ARBA00047364"/>
    </source>
</evidence>
<feature type="region of interest" description="Disordered" evidence="11">
    <location>
        <begin position="564"/>
        <end position="585"/>
    </location>
</feature>
<evidence type="ECO:0000256" key="3">
    <source>
        <dbReference type="ARBA" id="ARBA00022490"/>
    </source>
</evidence>
<dbReference type="InterPro" id="IPR014729">
    <property type="entry name" value="Rossmann-like_a/b/a_fold"/>
</dbReference>
<gene>
    <name evidence="14" type="ORF">UFOPK2582_00593</name>
    <name evidence="15" type="ORF">UFOPK3046_00308</name>
    <name evidence="16" type="ORF">UFOPK3914_00897</name>
</gene>
<dbReference type="EC" id="6.1.1.10" evidence="2"/>
<dbReference type="GO" id="GO:0005524">
    <property type="term" value="F:ATP binding"/>
    <property type="evidence" value="ECO:0007669"/>
    <property type="project" value="UniProtKB-KW"/>
</dbReference>
<dbReference type="Gene3D" id="3.40.50.620">
    <property type="entry name" value="HUPs"/>
    <property type="match status" value="1"/>
</dbReference>
<dbReference type="Pfam" id="PF09334">
    <property type="entry name" value="tRNA-synt_1g"/>
    <property type="match status" value="1"/>
</dbReference>
<dbReference type="PANTHER" id="PTHR45765">
    <property type="entry name" value="METHIONINE--TRNA LIGASE"/>
    <property type="match status" value="1"/>
</dbReference>
<reference evidence="14" key="1">
    <citation type="submission" date="2020-05" db="EMBL/GenBank/DDBJ databases">
        <authorList>
            <person name="Chiriac C."/>
            <person name="Salcher M."/>
            <person name="Ghai R."/>
            <person name="Kavagutti S V."/>
        </authorList>
    </citation>
    <scope>NUCLEOTIDE SEQUENCE</scope>
</reference>
<proteinExistence type="inferred from homology"/>
<dbReference type="Gene3D" id="1.10.730.10">
    <property type="entry name" value="Isoleucyl-tRNA Synthetase, Domain 1"/>
    <property type="match status" value="1"/>
</dbReference>
<dbReference type="PRINTS" id="PR01041">
    <property type="entry name" value="TRNASYNTHMET"/>
</dbReference>
<dbReference type="CDD" id="cd00814">
    <property type="entry name" value="MetRS_core"/>
    <property type="match status" value="1"/>
</dbReference>
<feature type="domain" description="Methionyl-tRNA synthetase anticodon-binding" evidence="13">
    <location>
        <begin position="420"/>
        <end position="572"/>
    </location>
</feature>
<dbReference type="EMBL" id="CAFAAQ010000015">
    <property type="protein sequence ID" value="CAB4797027.1"/>
    <property type="molecule type" value="Genomic_DNA"/>
</dbReference>
<dbReference type="Pfam" id="PF19303">
    <property type="entry name" value="Anticodon_3"/>
    <property type="match status" value="1"/>
</dbReference>
<evidence type="ECO:0000256" key="6">
    <source>
        <dbReference type="ARBA" id="ARBA00022840"/>
    </source>
</evidence>
<evidence type="ECO:0000256" key="9">
    <source>
        <dbReference type="ARBA" id="ARBA00030904"/>
    </source>
</evidence>
<keyword evidence="7" id="KW-0648">Protein biosynthesis</keyword>
<dbReference type="AlphaFoldDB" id="A0A6J6P5X0"/>
<dbReference type="InterPro" id="IPR041872">
    <property type="entry name" value="Anticodon_Met"/>
</dbReference>
<evidence type="ECO:0000259" key="13">
    <source>
        <dbReference type="Pfam" id="PF19303"/>
    </source>
</evidence>
<dbReference type="SUPFAM" id="SSF47323">
    <property type="entry name" value="Anticodon-binding domain of a subclass of class I aminoacyl-tRNA synthetases"/>
    <property type="match status" value="1"/>
</dbReference>
<protein>
    <recommendedName>
        <fullName evidence="2">methionine--tRNA ligase</fullName>
        <ecNumber evidence="2">6.1.1.10</ecNumber>
    </recommendedName>
    <alternativeName>
        <fullName evidence="9">Methionyl-tRNA synthetase</fullName>
    </alternativeName>
</protein>
<feature type="compositionally biased region" description="Polar residues" evidence="11">
    <location>
        <begin position="569"/>
        <end position="578"/>
    </location>
</feature>
<dbReference type="PANTHER" id="PTHR45765:SF1">
    <property type="entry name" value="METHIONINE--TRNA LIGASE, CYTOPLASMIC"/>
    <property type="match status" value="1"/>
</dbReference>
<keyword evidence="6" id="KW-0067">ATP-binding</keyword>
<comment type="catalytic activity">
    <reaction evidence="10">
        <text>tRNA(Met) + L-methionine + ATP = L-methionyl-tRNA(Met) + AMP + diphosphate</text>
        <dbReference type="Rhea" id="RHEA:13481"/>
        <dbReference type="Rhea" id="RHEA-COMP:9667"/>
        <dbReference type="Rhea" id="RHEA-COMP:9698"/>
        <dbReference type="ChEBI" id="CHEBI:30616"/>
        <dbReference type="ChEBI" id="CHEBI:33019"/>
        <dbReference type="ChEBI" id="CHEBI:57844"/>
        <dbReference type="ChEBI" id="CHEBI:78442"/>
        <dbReference type="ChEBI" id="CHEBI:78530"/>
        <dbReference type="ChEBI" id="CHEBI:456215"/>
        <dbReference type="EC" id="6.1.1.10"/>
    </reaction>
</comment>
<dbReference type="InterPro" id="IPR033911">
    <property type="entry name" value="MetRS_core"/>
</dbReference>
<evidence type="ECO:0000256" key="4">
    <source>
        <dbReference type="ARBA" id="ARBA00022598"/>
    </source>
</evidence>